<proteinExistence type="predicted"/>
<reference evidence="2" key="1">
    <citation type="submission" date="2023-03" db="UniProtKB">
        <authorList>
            <consortium name="EnsemblPlants"/>
        </authorList>
    </citation>
    <scope>IDENTIFICATION</scope>
</reference>
<dbReference type="EnsemblPlants" id="MELO3C011734.2.1">
    <property type="protein sequence ID" value="MELO3C011734.2.1"/>
    <property type="gene ID" value="MELO3C011734.2"/>
</dbReference>
<accession>A0A9I9D1R3</accession>
<name>A0A9I9D1R3_CUCME</name>
<protein>
    <submittedName>
        <fullName evidence="2">Uncharacterized protein</fullName>
    </submittedName>
</protein>
<feature type="region of interest" description="Disordered" evidence="1">
    <location>
        <begin position="18"/>
        <end position="51"/>
    </location>
</feature>
<sequence>MEYLLNEASCEVIVDFERADESDDNKRESENECKDMGGSARSCKSQHRQIPVSPVRRFSGEENSNEIVQLQQLEGRWGYGGGRRSWTP</sequence>
<evidence type="ECO:0000256" key="1">
    <source>
        <dbReference type="SAM" id="MobiDB-lite"/>
    </source>
</evidence>
<dbReference type="AlphaFoldDB" id="A0A9I9D1R3"/>
<evidence type="ECO:0000313" key="2">
    <source>
        <dbReference type="EnsemblPlants" id="MELO3C011734.2.1"/>
    </source>
</evidence>
<feature type="compositionally biased region" description="Basic and acidic residues" evidence="1">
    <location>
        <begin position="18"/>
        <end position="35"/>
    </location>
</feature>
<organism evidence="2">
    <name type="scientific">Cucumis melo</name>
    <name type="common">Muskmelon</name>
    <dbReference type="NCBI Taxonomy" id="3656"/>
    <lineage>
        <taxon>Eukaryota</taxon>
        <taxon>Viridiplantae</taxon>
        <taxon>Streptophyta</taxon>
        <taxon>Embryophyta</taxon>
        <taxon>Tracheophyta</taxon>
        <taxon>Spermatophyta</taxon>
        <taxon>Magnoliopsida</taxon>
        <taxon>eudicotyledons</taxon>
        <taxon>Gunneridae</taxon>
        <taxon>Pentapetalae</taxon>
        <taxon>rosids</taxon>
        <taxon>fabids</taxon>
        <taxon>Cucurbitales</taxon>
        <taxon>Cucurbitaceae</taxon>
        <taxon>Benincaseae</taxon>
        <taxon>Cucumis</taxon>
    </lineage>
</organism>
<dbReference type="Gramene" id="MELO3C011734.2.1">
    <property type="protein sequence ID" value="MELO3C011734.2.1"/>
    <property type="gene ID" value="MELO3C011734.2"/>
</dbReference>